<reference evidence="2 3" key="1">
    <citation type="journal article" date="2020" name="ISME J.">
        <title>Uncovering the hidden diversity of litter-decomposition mechanisms in mushroom-forming fungi.</title>
        <authorList>
            <person name="Floudas D."/>
            <person name="Bentzer J."/>
            <person name="Ahren D."/>
            <person name="Johansson T."/>
            <person name="Persson P."/>
            <person name="Tunlid A."/>
        </authorList>
    </citation>
    <scope>NUCLEOTIDE SEQUENCE [LARGE SCALE GENOMIC DNA]</scope>
    <source>
        <strain evidence="2 3">CBS 291.85</strain>
    </source>
</reference>
<dbReference type="AlphaFoldDB" id="A0A8H5LV41"/>
<evidence type="ECO:0000313" key="3">
    <source>
        <dbReference type="Proteomes" id="UP000559256"/>
    </source>
</evidence>
<dbReference type="GO" id="GO:0004672">
    <property type="term" value="F:protein kinase activity"/>
    <property type="evidence" value="ECO:0007669"/>
    <property type="project" value="InterPro"/>
</dbReference>
<dbReference type="Proteomes" id="UP000559256">
    <property type="component" value="Unassembled WGS sequence"/>
</dbReference>
<dbReference type="SUPFAM" id="SSF56112">
    <property type="entry name" value="Protein kinase-like (PK-like)"/>
    <property type="match status" value="1"/>
</dbReference>
<dbReference type="EMBL" id="JAACJM010000009">
    <property type="protein sequence ID" value="KAF5371135.1"/>
    <property type="molecule type" value="Genomic_DNA"/>
</dbReference>
<sequence length="423" mass="47608">MLPMTDPSSNPSSFFPHSHGAQFVNTTVNNIAGCMDVIHNNSNQGHRRRRRILRRLFYWLFPVLARSKCPSSLQKVSRSQIIPLEEISSSNRARIHSGKYEGRCVVVKVFQGSQAKKRFLEETRMNSNLFHPSLLNMIAVSPSTPFIVYNDSCSRGSVESRIASTLAQEVFQIVLLGCKIIRELAEGLAYLSDIGPQAGCIGEDDIELLLTDEGVLKIVPDFGSLRNSNTRCESGQIDEDSLWVLFNKLCVKDGRQTFSEATYILHQDSRSRNQSARIEEVSATDTDTEAEDTQNLIPDNISTSNSSEPSVIYRRELLWRGSKHDSQSVAAVARRYRQLWERLNLTVGESYPSYAMSRKQAARPARTVVHRCQGYRKEEITLTSDVSDNAIVSHFTPSLYERCPVCKEIVEEEEFRCACGGNA</sequence>
<dbReference type="OrthoDB" id="3026831at2759"/>
<name>A0A8H5LV41_9AGAR</name>
<evidence type="ECO:0000259" key="1">
    <source>
        <dbReference type="Pfam" id="PF07714"/>
    </source>
</evidence>
<feature type="domain" description="Serine-threonine/tyrosine-protein kinase catalytic" evidence="1">
    <location>
        <begin position="85"/>
        <end position="195"/>
    </location>
</feature>
<dbReference type="Gene3D" id="1.10.510.10">
    <property type="entry name" value="Transferase(Phosphotransferase) domain 1"/>
    <property type="match status" value="1"/>
</dbReference>
<proteinExistence type="predicted"/>
<protein>
    <recommendedName>
        <fullName evidence="1">Serine-threonine/tyrosine-protein kinase catalytic domain-containing protein</fullName>
    </recommendedName>
</protein>
<evidence type="ECO:0000313" key="2">
    <source>
        <dbReference type="EMBL" id="KAF5371135.1"/>
    </source>
</evidence>
<comment type="caution">
    <text evidence="2">The sequence shown here is derived from an EMBL/GenBank/DDBJ whole genome shotgun (WGS) entry which is preliminary data.</text>
</comment>
<keyword evidence="3" id="KW-1185">Reference proteome</keyword>
<dbReference type="InterPro" id="IPR011009">
    <property type="entry name" value="Kinase-like_dom_sf"/>
</dbReference>
<dbReference type="InterPro" id="IPR001245">
    <property type="entry name" value="Ser-Thr/Tyr_kinase_cat_dom"/>
</dbReference>
<dbReference type="Pfam" id="PF07714">
    <property type="entry name" value="PK_Tyr_Ser-Thr"/>
    <property type="match status" value="1"/>
</dbReference>
<accession>A0A8H5LV41</accession>
<gene>
    <name evidence="2" type="ORF">D9758_004130</name>
</gene>
<organism evidence="2 3">
    <name type="scientific">Tetrapyrgos nigripes</name>
    <dbReference type="NCBI Taxonomy" id="182062"/>
    <lineage>
        <taxon>Eukaryota</taxon>
        <taxon>Fungi</taxon>
        <taxon>Dikarya</taxon>
        <taxon>Basidiomycota</taxon>
        <taxon>Agaricomycotina</taxon>
        <taxon>Agaricomycetes</taxon>
        <taxon>Agaricomycetidae</taxon>
        <taxon>Agaricales</taxon>
        <taxon>Marasmiineae</taxon>
        <taxon>Marasmiaceae</taxon>
        <taxon>Tetrapyrgos</taxon>
    </lineage>
</organism>